<dbReference type="InterPro" id="IPR020980">
    <property type="entry name" value="Membrane_HflK_N"/>
</dbReference>
<feature type="compositionally biased region" description="Low complexity" evidence="7">
    <location>
        <begin position="374"/>
        <end position="388"/>
    </location>
</feature>
<dbReference type="Pfam" id="PF01145">
    <property type="entry name" value="Band_7"/>
    <property type="match status" value="1"/>
</dbReference>
<keyword evidence="9" id="KW-0378">Hydrolase</keyword>
<organism evidence="9 10">
    <name type="scientific">Salinarimonas soli</name>
    <dbReference type="NCBI Taxonomy" id="1638099"/>
    <lineage>
        <taxon>Bacteria</taxon>
        <taxon>Pseudomonadati</taxon>
        <taxon>Pseudomonadota</taxon>
        <taxon>Alphaproteobacteria</taxon>
        <taxon>Hyphomicrobiales</taxon>
        <taxon>Salinarimonadaceae</taxon>
        <taxon>Salinarimonas</taxon>
    </lineage>
</organism>
<dbReference type="GO" id="GO:0016020">
    <property type="term" value="C:membrane"/>
    <property type="evidence" value="ECO:0007669"/>
    <property type="project" value="UniProtKB-SubCell"/>
</dbReference>
<evidence type="ECO:0000256" key="2">
    <source>
        <dbReference type="ARBA" id="ARBA00006971"/>
    </source>
</evidence>
<feature type="compositionally biased region" description="Gly residues" evidence="7">
    <location>
        <begin position="7"/>
        <end position="39"/>
    </location>
</feature>
<dbReference type="GO" id="GO:0008233">
    <property type="term" value="F:peptidase activity"/>
    <property type="evidence" value="ECO:0007669"/>
    <property type="project" value="UniProtKB-KW"/>
</dbReference>
<proteinExistence type="inferred from homology"/>
<dbReference type="GO" id="GO:0006508">
    <property type="term" value="P:proteolysis"/>
    <property type="evidence" value="ECO:0007669"/>
    <property type="project" value="UniProtKB-KW"/>
</dbReference>
<dbReference type="NCBIfam" id="TIGR01933">
    <property type="entry name" value="hflK"/>
    <property type="match status" value="1"/>
</dbReference>
<comment type="similarity">
    <text evidence="2 6">Belongs to the band 7/mec-2 family. HflK subfamily.</text>
</comment>
<dbReference type="CDD" id="cd03404">
    <property type="entry name" value="SPFH_HflK"/>
    <property type="match status" value="1"/>
</dbReference>
<keyword evidence="3 6" id="KW-0812">Transmembrane</keyword>
<name>A0A5B2VSK7_9HYPH</name>
<keyword evidence="9" id="KW-0645">Protease</keyword>
<dbReference type="Proteomes" id="UP000323142">
    <property type="component" value="Unassembled WGS sequence"/>
</dbReference>
<keyword evidence="5 6" id="KW-0472">Membrane</keyword>
<dbReference type="AlphaFoldDB" id="A0A5B2VSK7"/>
<keyword evidence="10" id="KW-1185">Reference proteome</keyword>
<dbReference type="EMBL" id="VUOA01000006">
    <property type="protein sequence ID" value="KAA2242221.1"/>
    <property type="molecule type" value="Genomic_DNA"/>
</dbReference>
<protein>
    <recommendedName>
        <fullName evidence="6">Protein HflK</fullName>
    </recommendedName>
</protein>
<keyword evidence="4 6" id="KW-1133">Transmembrane helix</keyword>
<sequence>MPWSNQSGGGGGGGPWGGGGGGRGPGGPWGNGPQGGGPGGNPPDLEDILRRGQDRIRDIMPGGSMGGKGLVALLLLGALLWLATGIYTVRPNEVGLNLRFGRFIGQSSEGLRYNWPYPIGQVIKPSVTTVQRTEVGYRSGGGPRGGNRDVLEESLMLTGDGNIVDIDFDVQWQIDAARANNYVFNLQNPDGTIKSVAESAMREVIGRRQIQNILTTEQGSIAQEVQAITQGALDAYGAGVRINVVQLQAAVPPAQVREAFFDVNAAQQDAVRLQNEAETYASRVVPEARGQASQIVQQAEAYRERAFADATGQASRFNQVYDEYRKAPDVTRQRLFLETMERVFGGTDKVLIDPSAQNGSGVVPFLPLNELQRRPPQAGTQQGQGAAR</sequence>
<dbReference type="InterPro" id="IPR001107">
    <property type="entry name" value="Band_7"/>
</dbReference>
<dbReference type="Pfam" id="PF12221">
    <property type="entry name" value="HflK_N"/>
    <property type="match status" value="1"/>
</dbReference>
<dbReference type="SMART" id="SM00244">
    <property type="entry name" value="PHB"/>
    <property type="match status" value="1"/>
</dbReference>
<evidence type="ECO:0000256" key="5">
    <source>
        <dbReference type="ARBA" id="ARBA00023136"/>
    </source>
</evidence>
<feature type="transmembrane region" description="Helical" evidence="6">
    <location>
        <begin position="70"/>
        <end position="89"/>
    </location>
</feature>
<dbReference type="PANTHER" id="PTHR43327:SF2">
    <property type="entry name" value="MODULATOR OF FTSH PROTEASE HFLK"/>
    <property type="match status" value="1"/>
</dbReference>
<dbReference type="SUPFAM" id="SSF117892">
    <property type="entry name" value="Band 7/SPFH domain"/>
    <property type="match status" value="1"/>
</dbReference>
<comment type="caution">
    <text evidence="9">The sequence shown here is derived from an EMBL/GenBank/DDBJ whole genome shotgun (WGS) entry which is preliminary data.</text>
</comment>
<evidence type="ECO:0000259" key="8">
    <source>
        <dbReference type="SMART" id="SM00244"/>
    </source>
</evidence>
<comment type="subcellular location">
    <subcellularLocation>
        <location evidence="1">Membrane</location>
        <topology evidence="1">Single-pass membrane protein</topology>
    </subcellularLocation>
</comment>
<evidence type="ECO:0000313" key="9">
    <source>
        <dbReference type="EMBL" id="KAA2242221.1"/>
    </source>
</evidence>
<evidence type="ECO:0000313" key="10">
    <source>
        <dbReference type="Proteomes" id="UP000323142"/>
    </source>
</evidence>
<feature type="region of interest" description="Disordered" evidence="7">
    <location>
        <begin position="1"/>
        <end position="47"/>
    </location>
</feature>
<accession>A0A5B2VSK7</accession>
<reference evidence="9 10" key="1">
    <citation type="submission" date="2019-09" db="EMBL/GenBank/DDBJ databases">
        <title>Salinarimonas rosea gen. nov., sp. nov., a new member of the a-2 subgroup of the Proteobacteria.</title>
        <authorList>
            <person name="Liu J."/>
        </authorList>
    </citation>
    <scope>NUCLEOTIDE SEQUENCE [LARGE SCALE GENOMIC DNA]</scope>
    <source>
        <strain evidence="9 10">BN140002</strain>
    </source>
</reference>
<reference evidence="9 10" key="2">
    <citation type="submission" date="2019-09" db="EMBL/GenBank/DDBJ databases">
        <authorList>
            <person name="Jin C."/>
        </authorList>
    </citation>
    <scope>NUCLEOTIDE SEQUENCE [LARGE SCALE GENOMIC DNA]</scope>
    <source>
        <strain evidence="9 10">BN140002</strain>
    </source>
</reference>
<dbReference type="InterPro" id="IPR036013">
    <property type="entry name" value="Band_7/SPFH_dom_sf"/>
</dbReference>
<evidence type="ECO:0000256" key="1">
    <source>
        <dbReference type="ARBA" id="ARBA00004167"/>
    </source>
</evidence>
<gene>
    <name evidence="9" type="primary">hflK</name>
    <name evidence="9" type="ORF">F0L46_02725</name>
</gene>
<dbReference type="Gene3D" id="3.30.479.30">
    <property type="entry name" value="Band 7 domain"/>
    <property type="match status" value="1"/>
</dbReference>
<dbReference type="InterPro" id="IPR010201">
    <property type="entry name" value="HflK"/>
</dbReference>
<dbReference type="PANTHER" id="PTHR43327">
    <property type="entry name" value="STOMATIN-LIKE PROTEIN 2, MITOCHONDRIAL"/>
    <property type="match status" value="1"/>
</dbReference>
<evidence type="ECO:0000256" key="7">
    <source>
        <dbReference type="SAM" id="MobiDB-lite"/>
    </source>
</evidence>
<comment type="function">
    <text evidence="6">HflC and HflK could encode or regulate a protease.</text>
</comment>
<comment type="subunit">
    <text evidence="6">HflC and HflK may interact to form a multimeric complex.</text>
</comment>
<dbReference type="RefSeq" id="WP_149815492.1">
    <property type="nucleotide sequence ID" value="NZ_VUOA01000006.1"/>
</dbReference>
<evidence type="ECO:0000256" key="4">
    <source>
        <dbReference type="ARBA" id="ARBA00022989"/>
    </source>
</evidence>
<feature type="region of interest" description="Disordered" evidence="7">
    <location>
        <begin position="363"/>
        <end position="388"/>
    </location>
</feature>
<evidence type="ECO:0000256" key="3">
    <source>
        <dbReference type="ARBA" id="ARBA00022692"/>
    </source>
</evidence>
<evidence type="ECO:0000256" key="6">
    <source>
        <dbReference type="RuleBase" id="RU364113"/>
    </source>
</evidence>
<dbReference type="OrthoDB" id="9779595at2"/>
<feature type="domain" description="Band 7" evidence="8">
    <location>
        <begin position="84"/>
        <end position="264"/>
    </location>
</feature>
<dbReference type="InterPro" id="IPR050710">
    <property type="entry name" value="Band7/mec-2_domain"/>
</dbReference>